<evidence type="ECO:0000256" key="3">
    <source>
        <dbReference type="ARBA" id="ARBA00022833"/>
    </source>
</evidence>
<dbReference type="EMBL" id="FMWP01000096">
    <property type="protein sequence ID" value="SCZ99148.1"/>
    <property type="molecule type" value="Genomic_DNA"/>
</dbReference>
<dbReference type="STRING" id="289078.A0A2X0LIN6"/>
<dbReference type="GO" id="GO:0016846">
    <property type="term" value="F:carbon-sulfur lyase activity"/>
    <property type="evidence" value="ECO:0007669"/>
    <property type="project" value="InterPro"/>
</dbReference>
<keyword evidence="6" id="KW-1185">Reference proteome</keyword>
<dbReference type="InterPro" id="IPR011057">
    <property type="entry name" value="Mss4-like_sf"/>
</dbReference>
<keyword evidence="3" id="KW-0862">Zinc</keyword>
<dbReference type="InterPro" id="IPR006913">
    <property type="entry name" value="CENP-V/GFA"/>
</dbReference>
<evidence type="ECO:0000256" key="1">
    <source>
        <dbReference type="ARBA" id="ARBA00005495"/>
    </source>
</evidence>
<evidence type="ECO:0000259" key="4">
    <source>
        <dbReference type="Pfam" id="PF04828"/>
    </source>
</evidence>
<proteinExistence type="inferred from homology"/>
<evidence type="ECO:0000313" key="6">
    <source>
        <dbReference type="Proteomes" id="UP000249723"/>
    </source>
</evidence>
<evidence type="ECO:0000313" key="5">
    <source>
        <dbReference type="EMBL" id="SCZ99148.1"/>
    </source>
</evidence>
<dbReference type="Pfam" id="PF04828">
    <property type="entry name" value="GFA"/>
    <property type="match status" value="1"/>
</dbReference>
<dbReference type="Proteomes" id="UP000249723">
    <property type="component" value="Unassembled WGS sequence"/>
</dbReference>
<protein>
    <submittedName>
        <fullName evidence="5">BZ3500_MvSof-1268-A1-R1_Chr3-1g05840 protein</fullName>
    </submittedName>
</protein>
<feature type="domain" description="CENP-V/GFA" evidence="4">
    <location>
        <begin position="8"/>
        <end position="46"/>
    </location>
</feature>
<keyword evidence="2" id="KW-0479">Metal-binding</keyword>
<gene>
    <name evidence="5" type="ORF">BZ3500_MVSOF-1268-A1-R1_CHR3-1G05840</name>
</gene>
<name>A0A2X0LIN6_9BASI</name>
<sequence length="56" mass="6059">MILPHCKYQIACHCIDYQATSGSAHTTNFSAKQSDVELKGASVKIYDGKVASRATL</sequence>
<accession>A0A2X0LIN6</accession>
<dbReference type="SUPFAM" id="SSF51316">
    <property type="entry name" value="Mss4-like"/>
    <property type="match status" value="1"/>
</dbReference>
<organism evidence="5 6">
    <name type="scientific">Microbotryum saponariae</name>
    <dbReference type="NCBI Taxonomy" id="289078"/>
    <lineage>
        <taxon>Eukaryota</taxon>
        <taxon>Fungi</taxon>
        <taxon>Dikarya</taxon>
        <taxon>Basidiomycota</taxon>
        <taxon>Pucciniomycotina</taxon>
        <taxon>Microbotryomycetes</taxon>
        <taxon>Microbotryales</taxon>
        <taxon>Microbotryaceae</taxon>
        <taxon>Microbotryum</taxon>
    </lineage>
</organism>
<dbReference type="AlphaFoldDB" id="A0A2X0LIN6"/>
<reference evidence="6" key="1">
    <citation type="submission" date="2016-10" db="EMBL/GenBank/DDBJ databases">
        <authorList>
            <person name="Jeantristanb JTB J.-T."/>
            <person name="Ricardo R."/>
        </authorList>
    </citation>
    <scope>NUCLEOTIDE SEQUENCE [LARGE SCALE GENOMIC DNA]</scope>
</reference>
<comment type="similarity">
    <text evidence="1">Belongs to the Gfa family.</text>
</comment>
<evidence type="ECO:0000256" key="2">
    <source>
        <dbReference type="ARBA" id="ARBA00022723"/>
    </source>
</evidence>
<dbReference type="GO" id="GO:0046872">
    <property type="term" value="F:metal ion binding"/>
    <property type="evidence" value="ECO:0007669"/>
    <property type="project" value="UniProtKB-KW"/>
</dbReference>